<dbReference type="AlphaFoldDB" id="D8RG82"/>
<evidence type="ECO:0000313" key="4">
    <source>
        <dbReference type="Proteomes" id="UP000001514"/>
    </source>
</evidence>
<comment type="subcellular location">
    <subcellularLocation>
        <location evidence="1">Mitochondrion inner membrane</location>
        <topology evidence="1">Single-pass membrane protein</topology>
    </subcellularLocation>
</comment>
<keyword evidence="4" id="KW-1185">Reference proteome</keyword>
<comment type="function">
    <text evidence="1">Essential component of the TIM23 complex, a complex that mediates the translocation of transit peptide-containing proteins across the mitochondrial inner membrane.</text>
</comment>
<evidence type="ECO:0000313" key="3">
    <source>
        <dbReference type="EMBL" id="EFJ28994.1"/>
    </source>
</evidence>
<keyword evidence="1" id="KW-0811">Translocation</keyword>
<feature type="non-terminal residue" evidence="3">
    <location>
        <position position="1"/>
    </location>
</feature>
<comment type="similarity">
    <text evidence="1">Belongs to the TIM50 family.</text>
</comment>
<dbReference type="InterPro" id="IPR050365">
    <property type="entry name" value="TIM50"/>
</dbReference>
<dbReference type="Pfam" id="PF03031">
    <property type="entry name" value="NIF"/>
    <property type="match status" value="1"/>
</dbReference>
<feature type="domain" description="FCP1 homology" evidence="2">
    <location>
        <begin position="1"/>
        <end position="82"/>
    </location>
</feature>
<protein>
    <recommendedName>
        <fullName evidence="1">Mitochondrial import inner membrane translocase subunit TIM50</fullName>
    </recommendedName>
</protein>
<dbReference type="KEGG" id="smo:SELMODRAFT_7432"/>
<dbReference type="OMA" id="YWASKFE"/>
<feature type="non-terminal residue" evidence="3">
    <location>
        <position position="82"/>
    </location>
</feature>
<dbReference type="SMART" id="SM00577">
    <property type="entry name" value="CPDc"/>
    <property type="match status" value="1"/>
</dbReference>
<dbReference type="Proteomes" id="UP000001514">
    <property type="component" value="Unassembled WGS sequence"/>
</dbReference>
<gene>
    <name evidence="3" type="ORF">SELMODRAFT_7432</name>
</gene>
<dbReference type="InterPro" id="IPR004274">
    <property type="entry name" value="FCP1_dom"/>
</dbReference>
<sequence>YVAKRPCVDDFLQLIVANFEVVLWTASPQPYAEAALGLLDPEGQIFAHRLYRQHCVGGVKDLSRLGRDLSMVVVVDDQISNF</sequence>
<reference evidence="3 4" key="1">
    <citation type="journal article" date="2011" name="Science">
        <title>The Selaginella genome identifies genetic changes associated with the evolution of vascular plants.</title>
        <authorList>
            <person name="Banks J.A."/>
            <person name="Nishiyama T."/>
            <person name="Hasebe M."/>
            <person name="Bowman J.L."/>
            <person name="Gribskov M."/>
            <person name="dePamphilis C."/>
            <person name="Albert V.A."/>
            <person name="Aono N."/>
            <person name="Aoyama T."/>
            <person name="Ambrose B.A."/>
            <person name="Ashton N.W."/>
            <person name="Axtell M.J."/>
            <person name="Barker E."/>
            <person name="Barker M.S."/>
            <person name="Bennetzen J.L."/>
            <person name="Bonawitz N.D."/>
            <person name="Chapple C."/>
            <person name="Cheng C."/>
            <person name="Correa L.G."/>
            <person name="Dacre M."/>
            <person name="DeBarry J."/>
            <person name="Dreyer I."/>
            <person name="Elias M."/>
            <person name="Engstrom E.M."/>
            <person name="Estelle M."/>
            <person name="Feng L."/>
            <person name="Finet C."/>
            <person name="Floyd S.K."/>
            <person name="Frommer W.B."/>
            <person name="Fujita T."/>
            <person name="Gramzow L."/>
            <person name="Gutensohn M."/>
            <person name="Harholt J."/>
            <person name="Hattori M."/>
            <person name="Heyl A."/>
            <person name="Hirai T."/>
            <person name="Hiwatashi Y."/>
            <person name="Ishikawa M."/>
            <person name="Iwata M."/>
            <person name="Karol K.G."/>
            <person name="Koehler B."/>
            <person name="Kolukisaoglu U."/>
            <person name="Kubo M."/>
            <person name="Kurata T."/>
            <person name="Lalonde S."/>
            <person name="Li K."/>
            <person name="Li Y."/>
            <person name="Litt A."/>
            <person name="Lyons E."/>
            <person name="Manning G."/>
            <person name="Maruyama T."/>
            <person name="Michael T.P."/>
            <person name="Mikami K."/>
            <person name="Miyazaki S."/>
            <person name="Morinaga S."/>
            <person name="Murata T."/>
            <person name="Mueller-Roeber B."/>
            <person name="Nelson D.R."/>
            <person name="Obara M."/>
            <person name="Oguri Y."/>
            <person name="Olmstead R.G."/>
            <person name="Onodera N."/>
            <person name="Petersen B.L."/>
            <person name="Pils B."/>
            <person name="Prigge M."/>
            <person name="Rensing S.A."/>
            <person name="Riano-Pachon D.M."/>
            <person name="Roberts A.W."/>
            <person name="Sato Y."/>
            <person name="Scheller H.V."/>
            <person name="Schulz B."/>
            <person name="Schulz C."/>
            <person name="Shakirov E.V."/>
            <person name="Shibagaki N."/>
            <person name="Shinohara N."/>
            <person name="Shippen D.E."/>
            <person name="Soerensen I."/>
            <person name="Sotooka R."/>
            <person name="Sugimoto N."/>
            <person name="Sugita M."/>
            <person name="Sumikawa N."/>
            <person name="Tanurdzic M."/>
            <person name="Theissen G."/>
            <person name="Ulvskov P."/>
            <person name="Wakazuki S."/>
            <person name="Weng J.K."/>
            <person name="Willats W.W."/>
            <person name="Wipf D."/>
            <person name="Wolf P.G."/>
            <person name="Yang L."/>
            <person name="Zimmer A.D."/>
            <person name="Zhu Q."/>
            <person name="Mitros T."/>
            <person name="Hellsten U."/>
            <person name="Loque D."/>
            <person name="Otillar R."/>
            <person name="Salamov A."/>
            <person name="Schmutz J."/>
            <person name="Shapiro H."/>
            <person name="Lindquist E."/>
            <person name="Lucas S."/>
            <person name="Rokhsar D."/>
            <person name="Grigoriev I.V."/>
        </authorList>
    </citation>
    <scope>NUCLEOTIDE SEQUENCE [LARGE SCALE GENOMIC DNA]</scope>
</reference>
<dbReference type="CDD" id="cd07521">
    <property type="entry name" value="HAD_FCP1-like"/>
    <property type="match status" value="1"/>
</dbReference>
<accession>D8RG82</accession>
<dbReference type="GO" id="GO:0004721">
    <property type="term" value="F:phosphoprotein phosphatase activity"/>
    <property type="evidence" value="ECO:0000318"/>
    <property type="project" value="GO_Central"/>
</dbReference>
<comment type="subunit">
    <text evidence="1">Component of the TIM23 complex.</text>
</comment>
<dbReference type="InterPro" id="IPR036412">
    <property type="entry name" value="HAD-like_sf"/>
</dbReference>
<dbReference type="PROSITE" id="PS50969">
    <property type="entry name" value="FCP1"/>
    <property type="match status" value="1"/>
</dbReference>
<dbReference type="STRING" id="88036.D8RG82"/>
<keyword evidence="1" id="KW-0653">Protein transport</keyword>
<dbReference type="EMBL" id="GL377578">
    <property type="protein sequence ID" value="EFJ28994.1"/>
    <property type="molecule type" value="Genomic_DNA"/>
</dbReference>
<dbReference type="GO" id="GO:0015031">
    <property type="term" value="P:protein transport"/>
    <property type="evidence" value="ECO:0007669"/>
    <property type="project" value="UniProtKB-KW"/>
</dbReference>
<dbReference type="GO" id="GO:0005744">
    <property type="term" value="C:TIM23 mitochondrial import inner membrane translocase complex"/>
    <property type="evidence" value="ECO:0007669"/>
    <property type="project" value="UniProtKB-UniRule"/>
</dbReference>
<keyword evidence="1" id="KW-0813">Transport</keyword>
<dbReference type="Gene3D" id="3.40.50.1000">
    <property type="entry name" value="HAD superfamily/HAD-like"/>
    <property type="match status" value="1"/>
</dbReference>
<keyword evidence="1" id="KW-0496">Mitochondrion</keyword>
<proteinExistence type="inferred from homology"/>
<name>D8RG82_SELML</name>
<evidence type="ECO:0000256" key="1">
    <source>
        <dbReference type="RuleBase" id="RU365079"/>
    </source>
</evidence>
<dbReference type="HOGENOM" id="CLU_020262_4_5_1"/>
<dbReference type="InParanoid" id="D8RG82"/>
<organism evidence="4">
    <name type="scientific">Selaginella moellendorffii</name>
    <name type="common">Spikemoss</name>
    <dbReference type="NCBI Taxonomy" id="88036"/>
    <lineage>
        <taxon>Eukaryota</taxon>
        <taxon>Viridiplantae</taxon>
        <taxon>Streptophyta</taxon>
        <taxon>Embryophyta</taxon>
        <taxon>Tracheophyta</taxon>
        <taxon>Lycopodiopsida</taxon>
        <taxon>Selaginellales</taxon>
        <taxon>Selaginellaceae</taxon>
        <taxon>Selaginella</taxon>
    </lineage>
</organism>
<dbReference type="SUPFAM" id="SSF56784">
    <property type="entry name" value="HAD-like"/>
    <property type="match status" value="1"/>
</dbReference>
<dbReference type="Gramene" id="EFJ28994">
    <property type="protein sequence ID" value="EFJ28994"/>
    <property type="gene ID" value="SELMODRAFT_7432"/>
</dbReference>
<dbReference type="InterPro" id="IPR023214">
    <property type="entry name" value="HAD_sf"/>
</dbReference>
<dbReference type="PANTHER" id="PTHR12210">
    <property type="entry name" value="DULLARD PROTEIN PHOSPHATASE"/>
    <property type="match status" value="1"/>
</dbReference>
<keyword evidence="1" id="KW-0809">Transit peptide</keyword>
<dbReference type="eggNOG" id="KOG1605">
    <property type="taxonomic scope" value="Eukaryota"/>
</dbReference>
<evidence type="ECO:0000259" key="2">
    <source>
        <dbReference type="PROSITE" id="PS50969"/>
    </source>
</evidence>